<dbReference type="Gene3D" id="3.30.420.10">
    <property type="entry name" value="Ribonuclease H-like superfamily/Ribonuclease H"/>
    <property type="match status" value="1"/>
</dbReference>
<evidence type="ECO:0000313" key="1">
    <source>
        <dbReference type="EMBL" id="UYV83784.1"/>
    </source>
</evidence>
<name>A0ABY6LSG5_9ARAC</name>
<gene>
    <name evidence="1" type="ORF">LAZ67_X000121</name>
</gene>
<dbReference type="InterPro" id="IPR036397">
    <property type="entry name" value="RNaseH_sf"/>
</dbReference>
<proteinExistence type="predicted"/>
<accession>A0ABY6LSG5</accession>
<keyword evidence="2" id="KW-1185">Reference proteome</keyword>
<reference evidence="1 2" key="1">
    <citation type="submission" date="2022-03" db="EMBL/GenBank/DDBJ databases">
        <title>A chromosomal length assembly of Cordylochernes scorpioides.</title>
        <authorList>
            <person name="Zeh D."/>
            <person name="Zeh J."/>
        </authorList>
    </citation>
    <scope>NUCLEOTIDE SEQUENCE [LARGE SCALE GENOMIC DNA]</scope>
    <source>
        <strain evidence="1">IN4F17</strain>
        <tissue evidence="1">Whole Body</tissue>
    </source>
</reference>
<dbReference type="Proteomes" id="UP001235939">
    <property type="component" value="Chromosome X"/>
</dbReference>
<evidence type="ECO:0008006" key="3">
    <source>
        <dbReference type="Google" id="ProtNLM"/>
    </source>
</evidence>
<evidence type="ECO:0000313" key="2">
    <source>
        <dbReference type="Proteomes" id="UP001235939"/>
    </source>
</evidence>
<dbReference type="EMBL" id="CP092886">
    <property type="protein sequence ID" value="UYV83784.1"/>
    <property type="molecule type" value="Genomic_DNA"/>
</dbReference>
<organism evidence="1 2">
    <name type="scientific">Cordylochernes scorpioides</name>
    <dbReference type="NCBI Taxonomy" id="51811"/>
    <lineage>
        <taxon>Eukaryota</taxon>
        <taxon>Metazoa</taxon>
        <taxon>Ecdysozoa</taxon>
        <taxon>Arthropoda</taxon>
        <taxon>Chelicerata</taxon>
        <taxon>Arachnida</taxon>
        <taxon>Pseudoscorpiones</taxon>
        <taxon>Cheliferoidea</taxon>
        <taxon>Chernetidae</taxon>
        <taxon>Cordylochernes</taxon>
    </lineage>
</organism>
<sequence length="243" mass="27682">MEVTIITKRQKSSSSKVKSKDNAEILKCLMKIILRVRPEYSKPGSWSFLHDNAHSHRAVAVEEISADKQVCVLNHSPYSPDLSPCDYFLLAKLKIPMKDECLRMLKSFKALDHRFFGPYHKSCCRNLLILYKSHNGRFLSTKCVAQKSSHILDDSILHGMELRKDLTASHNPNFALTTVRGGIIHQSDKIGAENSICGKRELKWSGRDDKTGGILTWQAVIRLSRLEVKRKDRRQPLKTAQDV</sequence>
<protein>
    <recommendedName>
        <fullName evidence="3">Transposase</fullName>
    </recommendedName>
</protein>